<organism evidence="2 3">
    <name type="scientific">Clunio marinus</name>
    <dbReference type="NCBI Taxonomy" id="568069"/>
    <lineage>
        <taxon>Eukaryota</taxon>
        <taxon>Metazoa</taxon>
        <taxon>Ecdysozoa</taxon>
        <taxon>Arthropoda</taxon>
        <taxon>Hexapoda</taxon>
        <taxon>Insecta</taxon>
        <taxon>Pterygota</taxon>
        <taxon>Neoptera</taxon>
        <taxon>Endopterygota</taxon>
        <taxon>Diptera</taxon>
        <taxon>Nematocera</taxon>
        <taxon>Chironomoidea</taxon>
        <taxon>Chironomidae</taxon>
        <taxon>Clunio</taxon>
    </lineage>
</organism>
<protein>
    <submittedName>
        <fullName evidence="2">CLUMA_CG016951, isoform A</fullName>
    </submittedName>
</protein>
<evidence type="ECO:0000313" key="2">
    <source>
        <dbReference type="EMBL" id="CRL03053.1"/>
    </source>
</evidence>
<evidence type="ECO:0000313" key="3">
    <source>
        <dbReference type="Proteomes" id="UP000183832"/>
    </source>
</evidence>
<proteinExistence type="predicted"/>
<keyword evidence="3" id="KW-1185">Reference proteome</keyword>
<sequence>MEQLREFKVNICDNGTFTLAFPVGSISTDDCLIESPRRILQTNAHMIQEGHGHNYHIPLPIEQLPIQVEKFTENSFLLPEENDEKEFQIVRQLTDLIQFRSSDINWYVIALTCVTLILSGMLVTFFHF</sequence>
<dbReference type="EMBL" id="CVRI01000059">
    <property type="protein sequence ID" value="CRL03053.1"/>
    <property type="molecule type" value="Genomic_DNA"/>
</dbReference>
<evidence type="ECO:0000256" key="1">
    <source>
        <dbReference type="SAM" id="Phobius"/>
    </source>
</evidence>
<name>A0A1J1IS35_9DIPT</name>
<keyword evidence="1" id="KW-1133">Transmembrane helix</keyword>
<keyword evidence="1" id="KW-0472">Membrane</keyword>
<dbReference type="Proteomes" id="UP000183832">
    <property type="component" value="Unassembled WGS sequence"/>
</dbReference>
<feature type="transmembrane region" description="Helical" evidence="1">
    <location>
        <begin position="106"/>
        <end position="126"/>
    </location>
</feature>
<keyword evidence="1" id="KW-0812">Transmembrane</keyword>
<dbReference type="AlphaFoldDB" id="A0A1J1IS35"/>
<gene>
    <name evidence="2" type="ORF">CLUMA_CG016951</name>
</gene>
<accession>A0A1J1IS35</accession>
<reference evidence="2 3" key="1">
    <citation type="submission" date="2015-04" db="EMBL/GenBank/DDBJ databases">
        <authorList>
            <person name="Syromyatnikov M.Y."/>
            <person name="Popov V.N."/>
        </authorList>
    </citation>
    <scope>NUCLEOTIDE SEQUENCE [LARGE SCALE GENOMIC DNA]</scope>
</reference>